<keyword evidence="10" id="KW-1185">Reference proteome</keyword>
<keyword evidence="5" id="KW-0418">Kinase</keyword>
<organism evidence="9 10">
    <name type="scientific">Nocardioides massiliensis</name>
    <dbReference type="NCBI Taxonomy" id="1325935"/>
    <lineage>
        <taxon>Bacteria</taxon>
        <taxon>Bacillati</taxon>
        <taxon>Actinomycetota</taxon>
        <taxon>Actinomycetes</taxon>
        <taxon>Propionibacteriales</taxon>
        <taxon>Nocardioidaceae</taxon>
        <taxon>Nocardioides</taxon>
    </lineage>
</organism>
<dbReference type="Gene3D" id="1.10.510.10">
    <property type="entry name" value="Transferase(Phosphotransferase) domain 1"/>
    <property type="match status" value="1"/>
</dbReference>
<sequence length="490" mass="50320">MPPSPDPVPRTTQEQVVLGGRYALGPLLGRGGAADVHRATDVLLDRDVAVKVLRDTAAADDDRARFITEARTLARLAHPGLVTLLDAGLEGEKPYLVMELIEGRTLRDFCNGPPGAPGWVAGIGAQVAQALAAVHHRGIVHRDVKPANVLVDHESRRAWLTDFGIARLLQDPAGHTHTGMAVGTAAYLAPEQVTGSEVTPAADVYALGLVLLELLTGRRMYVGTPIEAAVARISQPPEVPAHLSAGWQSLLHAMTAMEPTDRPGAEEVARRLQAVADAYADSATTTRTFMPVPLPVPAAPTAARDDRPEPRTGVAVLARARRVVAKRPAAAVLVSAAAVLALVLGLNLPAGLQGEVEATAAATAGAAAGGAGSTFPSSSLAVVVGWGKQLEALADKRQQQRQRRARAQARAEKAAAAEAAAQKAAAQKAAAERAATQKASTRAPAPAPKKNEKPARTGGPAKSGPPPWAGTPGGRGGDPGGGPGTGKGNG</sequence>
<keyword evidence="2" id="KW-0723">Serine/threonine-protein kinase</keyword>
<feature type="compositionally biased region" description="Low complexity" evidence="7">
    <location>
        <begin position="424"/>
        <end position="439"/>
    </location>
</feature>
<dbReference type="InterPro" id="IPR008271">
    <property type="entry name" value="Ser/Thr_kinase_AS"/>
</dbReference>
<comment type="caution">
    <text evidence="9">The sequence shown here is derived from an EMBL/GenBank/DDBJ whole genome shotgun (WGS) entry which is preliminary data.</text>
</comment>
<evidence type="ECO:0000256" key="4">
    <source>
        <dbReference type="ARBA" id="ARBA00022741"/>
    </source>
</evidence>
<accession>A0ABT9NJG9</accession>
<name>A0ABT9NJG9_9ACTN</name>
<dbReference type="EC" id="2.7.11.1" evidence="1"/>
<dbReference type="SMART" id="SM00220">
    <property type="entry name" value="S_TKc"/>
    <property type="match status" value="1"/>
</dbReference>
<dbReference type="RefSeq" id="WP_306824755.1">
    <property type="nucleotide sequence ID" value="NZ_JAUSQM010000001.1"/>
</dbReference>
<protein>
    <recommendedName>
        <fullName evidence="1">non-specific serine/threonine protein kinase</fullName>
        <ecNumber evidence="1">2.7.11.1</ecNumber>
    </recommendedName>
</protein>
<dbReference type="EMBL" id="JAUSQM010000001">
    <property type="protein sequence ID" value="MDP9820567.1"/>
    <property type="molecule type" value="Genomic_DNA"/>
</dbReference>
<dbReference type="SUPFAM" id="SSF56112">
    <property type="entry name" value="Protein kinase-like (PK-like)"/>
    <property type="match status" value="1"/>
</dbReference>
<evidence type="ECO:0000256" key="7">
    <source>
        <dbReference type="SAM" id="MobiDB-lite"/>
    </source>
</evidence>
<proteinExistence type="predicted"/>
<dbReference type="Proteomes" id="UP001240447">
    <property type="component" value="Unassembled WGS sequence"/>
</dbReference>
<dbReference type="PANTHER" id="PTHR43289">
    <property type="entry name" value="MITOGEN-ACTIVATED PROTEIN KINASE KINASE KINASE 20-RELATED"/>
    <property type="match status" value="1"/>
</dbReference>
<keyword evidence="3" id="KW-0808">Transferase</keyword>
<dbReference type="CDD" id="cd14014">
    <property type="entry name" value="STKc_PknB_like"/>
    <property type="match status" value="1"/>
</dbReference>
<evidence type="ECO:0000256" key="6">
    <source>
        <dbReference type="ARBA" id="ARBA00022840"/>
    </source>
</evidence>
<feature type="compositionally biased region" description="Gly residues" evidence="7">
    <location>
        <begin position="471"/>
        <end position="490"/>
    </location>
</feature>
<evidence type="ECO:0000256" key="3">
    <source>
        <dbReference type="ARBA" id="ARBA00022679"/>
    </source>
</evidence>
<evidence type="ECO:0000256" key="2">
    <source>
        <dbReference type="ARBA" id="ARBA00022527"/>
    </source>
</evidence>
<reference evidence="9 10" key="1">
    <citation type="submission" date="2023-07" db="EMBL/GenBank/DDBJ databases">
        <title>Sequencing the genomes of 1000 actinobacteria strains.</title>
        <authorList>
            <person name="Klenk H.-P."/>
        </authorList>
    </citation>
    <scope>NUCLEOTIDE SEQUENCE [LARGE SCALE GENOMIC DNA]</scope>
    <source>
        <strain evidence="9 10">GD13</strain>
    </source>
</reference>
<evidence type="ECO:0000256" key="5">
    <source>
        <dbReference type="ARBA" id="ARBA00022777"/>
    </source>
</evidence>
<dbReference type="Gene3D" id="3.30.200.20">
    <property type="entry name" value="Phosphorylase Kinase, domain 1"/>
    <property type="match status" value="1"/>
</dbReference>
<dbReference type="InterPro" id="IPR000719">
    <property type="entry name" value="Prot_kinase_dom"/>
</dbReference>
<dbReference type="PROSITE" id="PS50011">
    <property type="entry name" value="PROTEIN_KINASE_DOM"/>
    <property type="match status" value="1"/>
</dbReference>
<evidence type="ECO:0000313" key="10">
    <source>
        <dbReference type="Proteomes" id="UP001240447"/>
    </source>
</evidence>
<keyword evidence="6" id="KW-0067">ATP-binding</keyword>
<evidence type="ECO:0000256" key="1">
    <source>
        <dbReference type="ARBA" id="ARBA00012513"/>
    </source>
</evidence>
<dbReference type="Pfam" id="PF00069">
    <property type="entry name" value="Pkinase"/>
    <property type="match status" value="1"/>
</dbReference>
<keyword evidence="4" id="KW-0547">Nucleotide-binding</keyword>
<evidence type="ECO:0000259" key="8">
    <source>
        <dbReference type="PROSITE" id="PS50011"/>
    </source>
</evidence>
<feature type="domain" description="Protein kinase" evidence="8">
    <location>
        <begin position="22"/>
        <end position="280"/>
    </location>
</feature>
<dbReference type="PROSITE" id="PS00108">
    <property type="entry name" value="PROTEIN_KINASE_ST"/>
    <property type="match status" value="1"/>
</dbReference>
<dbReference type="PANTHER" id="PTHR43289:SF6">
    <property type="entry name" value="SERINE_THREONINE-PROTEIN KINASE NEKL-3"/>
    <property type="match status" value="1"/>
</dbReference>
<feature type="region of interest" description="Disordered" evidence="7">
    <location>
        <begin position="424"/>
        <end position="490"/>
    </location>
</feature>
<dbReference type="InterPro" id="IPR011009">
    <property type="entry name" value="Kinase-like_dom_sf"/>
</dbReference>
<gene>
    <name evidence="9" type="ORF">J2S59_000376</name>
</gene>
<evidence type="ECO:0000313" key="9">
    <source>
        <dbReference type="EMBL" id="MDP9820567.1"/>
    </source>
</evidence>